<evidence type="ECO:0000256" key="17">
    <source>
        <dbReference type="SAM" id="SignalP"/>
    </source>
</evidence>
<evidence type="ECO:0000256" key="7">
    <source>
        <dbReference type="ARBA" id="ARBA00022729"/>
    </source>
</evidence>
<dbReference type="GO" id="GO:0004674">
    <property type="term" value="F:protein serine/threonine kinase activity"/>
    <property type="evidence" value="ECO:0007669"/>
    <property type="project" value="UniProtKB-KW"/>
</dbReference>
<evidence type="ECO:0000256" key="2">
    <source>
        <dbReference type="ARBA" id="ARBA00012513"/>
    </source>
</evidence>
<dbReference type="SUPFAM" id="SSF52058">
    <property type="entry name" value="L domain-like"/>
    <property type="match status" value="1"/>
</dbReference>
<dbReference type="Gene3D" id="3.30.200.20">
    <property type="entry name" value="Phosphorylase Kinase, domain 1"/>
    <property type="match status" value="1"/>
</dbReference>
<keyword evidence="4" id="KW-0433">Leucine-rich repeat</keyword>
<feature type="signal peptide" evidence="17">
    <location>
        <begin position="1"/>
        <end position="27"/>
    </location>
</feature>
<keyword evidence="20" id="KW-1185">Reference proteome</keyword>
<name>A0A6A6MCB3_HEVBR</name>
<comment type="subcellular location">
    <subcellularLocation>
        <location evidence="1">Membrane</location>
        <topology evidence="1">Single-pass membrane protein</topology>
    </subcellularLocation>
</comment>
<evidence type="ECO:0000256" key="10">
    <source>
        <dbReference type="ARBA" id="ARBA00022777"/>
    </source>
</evidence>
<dbReference type="PANTHER" id="PTHR45974">
    <property type="entry name" value="RECEPTOR-LIKE PROTEIN 55"/>
    <property type="match status" value="1"/>
</dbReference>
<comment type="catalytic activity">
    <reaction evidence="16">
        <text>L-seryl-[protein] + ATP = O-phospho-L-seryl-[protein] + ADP + H(+)</text>
        <dbReference type="Rhea" id="RHEA:17989"/>
        <dbReference type="Rhea" id="RHEA-COMP:9863"/>
        <dbReference type="Rhea" id="RHEA-COMP:11604"/>
        <dbReference type="ChEBI" id="CHEBI:15378"/>
        <dbReference type="ChEBI" id="CHEBI:29999"/>
        <dbReference type="ChEBI" id="CHEBI:30616"/>
        <dbReference type="ChEBI" id="CHEBI:83421"/>
        <dbReference type="ChEBI" id="CHEBI:456216"/>
        <dbReference type="EC" id="2.7.11.1"/>
    </reaction>
</comment>
<dbReference type="GO" id="GO:0016020">
    <property type="term" value="C:membrane"/>
    <property type="evidence" value="ECO:0007669"/>
    <property type="project" value="UniProtKB-SubCell"/>
</dbReference>
<comment type="catalytic activity">
    <reaction evidence="15">
        <text>L-threonyl-[protein] + ATP = O-phospho-L-threonyl-[protein] + ADP + H(+)</text>
        <dbReference type="Rhea" id="RHEA:46608"/>
        <dbReference type="Rhea" id="RHEA-COMP:11060"/>
        <dbReference type="Rhea" id="RHEA-COMP:11605"/>
        <dbReference type="ChEBI" id="CHEBI:15378"/>
        <dbReference type="ChEBI" id="CHEBI:30013"/>
        <dbReference type="ChEBI" id="CHEBI:30616"/>
        <dbReference type="ChEBI" id="CHEBI:61977"/>
        <dbReference type="ChEBI" id="CHEBI:456216"/>
        <dbReference type="EC" id="2.7.11.1"/>
    </reaction>
</comment>
<keyword evidence="8" id="KW-0677">Repeat</keyword>
<sequence length="467" mass="51471">MIVSQLMGPKQQIFLLFLFLQVFAIAAKTDTGDFAVLSALMKDSWKNKPSSWTGGDPCGDKWEGIQCSNSRITDMVLSGQGLAGKLTGDIGNLIALEKLDLSLNKDLTGNLPPTIGNLKNLTYLLFDDNRLTGSIPSTITLVPTLEVIIMENTLLQGRIPVSLFSSAQLQTIKLKLIDLQKNDITQFTEGYEYNGALKLQGNPICGKKGLLENYCIVSQQPQVPNSTQRNNCDMPAIKSICSPNCKYAYPITGTLRSCLFPSKTWEMKLLPISRGQFDKDLSVLKLPVDSIRVSDQRRDMHGYLELRLQIFPSASWDNNGKSGSRPQITGLRCFSFEEIKKSTSNFSDANIIGTGGYGKRDSYRGIQVAIKRAEQGSLQGKSGVRLSWERRLKIALDSARGLAYLHDHVNPPIIHRDVKSSNILLDDQLNGKVADFGLSKLLGHSSHVSDNVKGTMGLVVFLMTVNL</sequence>
<dbReference type="Gene3D" id="1.10.510.10">
    <property type="entry name" value="Transferase(Phosphotransferase) domain 1"/>
    <property type="match status" value="1"/>
</dbReference>
<keyword evidence="5" id="KW-0808">Transferase</keyword>
<dbReference type="AlphaFoldDB" id="A0A6A6MCB3"/>
<dbReference type="InterPro" id="IPR011009">
    <property type="entry name" value="Kinase-like_dom_sf"/>
</dbReference>
<dbReference type="FunFam" id="1.10.510.10:FF:001023">
    <property type="entry name" value="Os07g0541700 protein"/>
    <property type="match status" value="1"/>
</dbReference>
<keyword evidence="12" id="KW-1133">Transmembrane helix</keyword>
<gene>
    <name evidence="19" type="ORF">GH714_006682</name>
</gene>
<protein>
    <recommendedName>
        <fullName evidence="2">non-specific serine/threonine protein kinase</fullName>
        <ecNumber evidence="2">2.7.11.1</ecNumber>
    </recommendedName>
</protein>
<evidence type="ECO:0000256" key="14">
    <source>
        <dbReference type="ARBA" id="ARBA00023180"/>
    </source>
</evidence>
<dbReference type="InterPro" id="IPR001611">
    <property type="entry name" value="Leu-rich_rpt"/>
</dbReference>
<evidence type="ECO:0000256" key="8">
    <source>
        <dbReference type="ARBA" id="ARBA00022737"/>
    </source>
</evidence>
<dbReference type="Gene3D" id="3.80.10.10">
    <property type="entry name" value="Ribonuclease Inhibitor"/>
    <property type="match status" value="1"/>
</dbReference>
<dbReference type="Pfam" id="PF00069">
    <property type="entry name" value="Pkinase"/>
    <property type="match status" value="1"/>
</dbReference>
<dbReference type="PANTHER" id="PTHR45974:SF266">
    <property type="entry name" value="LEUCINE-RICH REPEAT RECEPTOR PROTEIN KINASE HPCA1"/>
    <property type="match status" value="1"/>
</dbReference>
<dbReference type="Proteomes" id="UP000467840">
    <property type="component" value="Chromosome 14"/>
</dbReference>
<dbReference type="PROSITE" id="PS50011">
    <property type="entry name" value="PROTEIN_KINASE_DOM"/>
    <property type="match status" value="1"/>
</dbReference>
<evidence type="ECO:0000256" key="4">
    <source>
        <dbReference type="ARBA" id="ARBA00022614"/>
    </source>
</evidence>
<feature type="domain" description="Protein kinase" evidence="18">
    <location>
        <begin position="266"/>
        <end position="467"/>
    </location>
</feature>
<evidence type="ECO:0000313" key="19">
    <source>
        <dbReference type="EMBL" id="KAF2310135.1"/>
    </source>
</evidence>
<keyword evidence="10" id="KW-0418">Kinase</keyword>
<evidence type="ECO:0000256" key="6">
    <source>
        <dbReference type="ARBA" id="ARBA00022692"/>
    </source>
</evidence>
<feature type="chain" id="PRO_5025606140" description="non-specific serine/threonine protein kinase" evidence="17">
    <location>
        <begin position="28"/>
        <end position="467"/>
    </location>
</feature>
<evidence type="ECO:0000256" key="5">
    <source>
        <dbReference type="ARBA" id="ARBA00022679"/>
    </source>
</evidence>
<reference evidence="19 20" key="1">
    <citation type="journal article" date="2020" name="Mol. Plant">
        <title>The Chromosome-Based Rubber Tree Genome Provides New Insights into Spurge Genome Evolution and Rubber Biosynthesis.</title>
        <authorList>
            <person name="Liu J."/>
            <person name="Shi C."/>
            <person name="Shi C.C."/>
            <person name="Li W."/>
            <person name="Zhang Q.J."/>
            <person name="Zhang Y."/>
            <person name="Li K."/>
            <person name="Lu H.F."/>
            <person name="Shi C."/>
            <person name="Zhu S.T."/>
            <person name="Xiao Z.Y."/>
            <person name="Nan H."/>
            <person name="Yue Y."/>
            <person name="Zhu X.G."/>
            <person name="Wu Y."/>
            <person name="Hong X.N."/>
            <person name="Fan G.Y."/>
            <person name="Tong Y."/>
            <person name="Zhang D."/>
            <person name="Mao C.L."/>
            <person name="Liu Y.L."/>
            <person name="Hao S.J."/>
            <person name="Liu W.Q."/>
            <person name="Lv M.Q."/>
            <person name="Zhang H.B."/>
            <person name="Liu Y."/>
            <person name="Hu-Tang G.R."/>
            <person name="Wang J.P."/>
            <person name="Wang J.H."/>
            <person name="Sun Y.H."/>
            <person name="Ni S.B."/>
            <person name="Chen W.B."/>
            <person name="Zhang X.C."/>
            <person name="Jiao Y.N."/>
            <person name="Eichler E.E."/>
            <person name="Li G.H."/>
            <person name="Liu X."/>
            <person name="Gao L.Z."/>
        </authorList>
    </citation>
    <scope>NUCLEOTIDE SEQUENCE [LARGE SCALE GENOMIC DNA]</scope>
    <source>
        <strain evidence="20">cv. GT1</strain>
        <tissue evidence="19">Leaf</tissue>
    </source>
</reference>
<evidence type="ECO:0000259" key="18">
    <source>
        <dbReference type="PROSITE" id="PS50011"/>
    </source>
</evidence>
<evidence type="ECO:0000256" key="12">
    <source>
        <dbReference type="ARBA" id="ARBA00022989"/>
    </source>
</evidence>
<dbReference type="SUPFAM" id="SSF56112">
    <property type="entry name" value="Protein kinase-like (PK-like)"/>
    <property type="match status" value="1"/>
</dbReference>
<dbReference type="InterPro" id="IPR000719">
    <property type="entry name" value="Prot_kinase_dom"/>
</dbReference>
<dbReference type="Pfam" id="PF00560">
    <property type="entry name" value="LRR_1"/>
    <property type="match status" value="1"/>
</dbReference>
<evidence type="ECO:0000256" key="11">
    <source>
        <dbReference type="ARBA" id="ARBA00022840"/>
    </source>
</evidence>
<dbReference type="InterPro" id="IPR008271">
    <property type="entry name" value="Ser/Thr_kinase_AS"/>
</dbReference>
<keyword evidence="6" id="KW-0812">Transmembrane</keyword>
<dbReference type="FunFam" id="3.80.10.10:FF:000129">
    <property type="entry name" value="Leucine-rich repeat receptor-like kinase"/>
    <property type="match status" value="1"/>
</dbReference>
<evidence type="ECO:0000313" key="20">
    <source>
        <dbReference type="Proteomes" id="UP000467840"/>
    </source>
</evidence>
<dbReference type="EC" id="2.7.11.1" evidence="2"/>
<accession>A0A6A6MCB3</accession>
<dbReference type="InterPro" id="IPR032675">
    <property type="entry name" value="LRR_dom_sf"/>
</dbReference>
<evidence type="ECO:0000256" key="9">
    <source>
        <dbReference type="ARBA" id="ARBA00022741"/>
    </source>
</evidence>
<evidence type="ECO:0000256" key="15">
    <source>
        <dbReference type="ARBA" id="ARBA00047899"/>
    </source>
</evidence>
<keyword evidence="13" id="KW-0472">Membrane</keyword>
<evidence type="ECO:0000256" key="3">
    <source>
        <dbReference type="ARBA" id="ARBA00022527"/>
    </source>
</evidence>
<keyword evidence="11" id="KW-0067">ATP-binding</keyword>
<evidence type="ECO:0000256" key="13">
    <source>
        <dbReference type="ARBA" id="ARBA00023136"/>
    </source>
</evidence>
<comment type="caution">
    <text evidence="19">The sequence shown here is derived from an EMBL/GenBank/DDBJ whole genome shotgun (WGS) entry which is preliminary data.</text>
</comment>
<keyword evidence="9" id="KW-0547">Nucleotide-binding</keyword>
<keyword evidence="3" id="KW-0723">Serine/threonine-protein kinase</keyword>
<dbReference type="PROSITE" id="PS00108">
    <property type="entry name" value="PROTEIN_KINASE_ST"/>
    <property type="match status" value="1"/>
</dbReference>
<dbReference type="EMBL" id="JAAGAX010000006">
    <property type="protein sequence ID" value="KAF2310135.1"/>
    <property type="molecule type" value="Genomic_DNA"/>
</dbReference>
<organism evidence="19 20">
    <name type="scientific">Hevea brasiliensis</name>
    <name type="common">Para rubber tree</name>
    <name type="synonym">Siphonia brasiliensis</name>
    <dbReference type="NCBI Taxonomy" id="3981"/>
    <lineage>
        <taxon>Eukaryota</taxon>
        <taxon>Viridiplantae</taxon>
        <taxon>Streptophyta</taxon>
        <taxon>Embryophyta</taxon>
        <taxon>Tracheophyta</taxon>
        <taxon>Spermatophyta</taxon>
        <taxon>Magnoliopsida</taxon>
        <taxon>eudicotyledons</taxon>
        <taxon>Gunneridae</taxon>
        <taxon>Pentapetalae</taxon>
        <taxon>rosids</taxon>
        <taxon>fabids</taxon>
        <taxon>Malpighiales</taxon>
        <taxon>Euphorbiaceae</taxon>
        <taxon>Crotonoideae</taxon>
        <taxon>Micrandreae</taxon>
        <taxon>Hevea</taxon>
    </lineage>
</organism>
<evidence type="ECO:0000256" key="1">
    <source>
        <dbReference type="ARBA" id="ARBA00004167"/>
    </source>
</evidence>
<keyword evidence="7 17" id="KW-0732">Signal</keyword>
<keyword evidence="14" id="KW-0325">Glycoprotein</keyword>
<dbReference type="GO" id="GO:0005524">
    <property type="term" value="F:ATP binding"/>
    <property type="evidence" value="ECO:0007669"/>
    <property type="project" value="UniProtKB-KW"/>
</dbReference>
<proteinExistence type="predicted"/>
<evidence type="ECO:0000256" key="16">
    <source>
        <dbReference type="ARBA" id="ARBA00048679"/>
    </source>
</evidence>